<comment type="similarity">
    <text evidence="1">Belongs to the class-I aminoacyl-tRNA synthetase family.</text>
</comment>
<evidence type="ECO:0000313" key="10">
    <source>
        <dbReference type="Proteomes" id="UP000515163"/>
    </source>
</evidence>
<evidence type="ECO:0000259" key="7">
    <source>
        <dbReference type="Pfam" id="PF08264"/>
    </source>
</evidence>
<dbReference type="InParanoid" id="A0A6P8HQ88"/>
<keyword evidence="3" id="KW-0547">Nucleotide-binding</keyword>
<feature type="domain" description="Isoleucine--tRNA ligase cytoplasmic ubiquitin-like" evidence="8">
    <location>
        <begin position="373"/>
        <end position="456"/>
    </location>
</feature>
<dbReference type="GeneID" id="116293908"/>
<keyword evidence="4" id="KW-0067">ATP-binding</keyword>
<evidence type="ECO:0000256" key="1">
    <source>
        <dbReference type="ARBA" id="ARBA00005594"/>
    </source>
</evidence>
<gene>
    <name evidence="11" type="primary">LOC116293908</name>
</gene>
<keyword evidence="2" id="KW-0436">Ligase</keyword>
<dbReference type="CDD" id="cd07959">
    <property type="entry name" value="Anticodon_Ia_Leu_AEc"/>
    <property type="match status" value="1"/>
</dbReference>
<dbReference type="KEGG" id="aten:116293908"/>
<feature type="domain" description="Leucine--tRNA ligase RagD-binding" evidence="9">
    <location>
        <begin position="224"/>
        <end position="296"/>
    </location>
</feature>
<evidence type="ECO:0000256" key="2">
    <source>
        <dbReference type="ARBA" id="ARBA00022598"/>
    </source>
</evidence>
<dbReference type="FunFam" id="1.10.730.10:FF:000084">
    <property type="entry name" value="Leucyl-tRNA synthetase b"/>
    <property type="match status" value="1"/>
</dbReference>
<dbReference type="InterPro" id="IPR014729">
    <property type="entry name" value="Rossmann-like_a/b/a_fold"/>
</dbReference>
<dbReference type="PANTHER" id="PTHR45794:SF1">
    <property type="entry name" value="LEUCINE--TRNA LIGASE, CYTOPLASMIC"/>
    <property type="match status" value="1"/>
</dbReference>
<evidence type="ECO:0000256" key="3">
    <source>
        <dbReference type="ARBA" id="ARBA00022741"/>
    </source>
</evidence>
<dbReference type="OrthoDB" id="10249672at2759"/>
<protein>
    <submittedName>
        <fullName evidence="11">Leucine--tRNA ligase, cytoplasmic-like</fullName>
    </submittedName>
</protein>
<evidence type="ECO:0000259" key="9">
    <source>
        <dbReference type="Pfam" id="PF24810"/>
    </source>
</evidence>
<dbReference type="SUPFAM" id="SSF47323">
    <property type="entry name" value="Anticodon-binding domain of a subclass of class I aminoacyl-tRNA synthetases"/>
    <property type="match status" value="1"/>
</dbReference>
<dbReference type="Pfam" id="PF23567">
    <property type="entry name" value="Ubiquitin_IARS1"/>
    <property type="match status" value="1"/>
</dbReference>
<dbReference type="Pfam" id="PF08264">
    <property type="entry name" value="Anticodon_1"/>
    <property type="match status" value="1"/>
</dbReference>
<dbReference type="InterPro" id="IPR055416">
    <property type="entry name" value="RBD_LARS1"/>
</dbReference>
<dbReference type="PANTHER" id="PTHR45794">
    <property type="entry name" value="LEUCYL-TRNA SYNTHETASE"/>
    <property type="match status" value="1"/>
</dbReference>
<dbReference type="InterPro" id="IPR009080">
    <property type="entry name" value="tRNAsynth_Ia_anticodon-bd"/>
</dbReference>
<dbReference type="Pfam" id="PF24810">
    <property type="entry name" value="RBD_LARS1"/>
    <property type="match status" value="1"/>
</dbReference>
<keyword evidence="10" id="KW-1185">Reference proteome</keyword>
<evidence type="ECO:0000259" key="8">
    <source>
        <dbReference type="Pfam" id="PF23567"/>
    </source>
</evidence>
<evidence type="ECO:0000256" key="6">
    <source>
        <dbReference type="ARBA" id="ARBA00023146"/>
    </source>
</evidence>
<keyword evidence="5" id="KW-0648">Protein biosynthesis</keyword>
<keyword evidence="6" id="KW-0030">Aminoacyl-tRNA synthetase</keyword>
<evidence type="ECO:0000256" key="4">
    <source>
        <dbReference type="ARBA" id="ARBA00022840"/>
    </source>
</evidence>
<dbReference type="GO" id="GO:0004823">
    <property type="term" value="F:leucine-tRNA ligase activity"/>
    <property type="evidence" value="ECO:0007669"/>
    <property type="project" value="InterPro"/>
</dbReference>
<dbReference type="GO" id="GO:0005524">
    <property type="term" value="F:ATP binding"/>
    <property type="evidence" value="ECO:0007669"/>
    <property type="project" value="UniProtKB-KW"/>
</dbReference>
<dbReference type="InterPro" id="IPR004493">
    <property type="entry name" value="Leu-tRNA-synth_Ia_arc/euk"/>
</dbReference>
<reference evidence="11" key="1">
    <citation type="submission" date="2025-08" db="UniProtKB">
        <authorList>
            <consortium name="RefSeq"/>
        </authorList>
    </citation>
    <scope>IDENTIFICATION</scope>
</reference>
<dbReference type="Proteomes" id="UP000515163">
    <property type="component" value="Unplaced"/>
</dbReference>
<proteinExistence type="inferred from homology"/>
<dbReference type="Gene3D" id="3.40.50.620">
    <property type="entry name" value="HUPs"/>
    <property type="match status" value="1"/>
</dbReference>
<evidence type="ECO:0000256" key="5">
    <source>
        <dbReference type="ARBA" id="ARBA00022917"/>
    </source>
</evidence>
<dbReference type="InterPro" id="IPR057033">
    <property type="entry name" value="Ubiquitin_IARS1"/>
</dbReference>
<accession>A0A6P8HQ88</accession>
<name>A0A6P8HQ88_ACTTE</name>
<dbReference type="GO" id="GO:0006429">
    <property type="term" value="P:leucyl-tRNA aminoacylation"/>
    <property type="evidence" value="ECO:0007669"/>
    <property type="project" value="InterPro"/>
</dbReference>
<organism evidence="10 11">
    <name type="scientific">Actinia tenebrosa</name>
    <name type="common">Australian red waratah sea anemone</name>
    <dbReference type="NCBI Taxonomy" id="6105"/>
    <lineage>
        <taxon>Eukaryota</taxon>
        <taxon>Metazoa</taxon>
        <taxon>Cnidaria</taxon>
        <taxon>Anthozoa</taxon>
        <taxon>Hexacorallia</taxon>
        <taxon>Actiniaria</taxon>
        <taxon>Actiniidae</taxon>
        <taxon>Actinia</taxon>
    </lineage>
</organism>
<dbReference type="InterPro" id="IPR013155">
    <property type="entry name" value="M/V/L/I-tRNA-synth_anticd-bd"/>
</dbReference>
<dbReference type="AlphaFoldDB" id="A0A6P8HQ88"/>
<dbReference type="Gene3D" id="1.10.730.10">
    <property type="entry name" value="Isoleucyl-tRNA Synthetase, Domain 1"/>
    <property type="match status" value="1"/>
</dbReference>
<feature type="domain" description="Methionyl/Valyl/Leucyl/Isoleucyl-tRNA synthetase anticodon-binding" evidence="7">
    <location>
        <begin position="78"/>
        <end position="194"/>
    </location>
</feature>
<dbReference type="RefSeq" id="XP_031557263.1">
    <property type="nucleotide sequence ID" value="XM_031701403.1"/>
</dbReference>
<evidence type="ECO:0000313" key="11">
    <source>
        <dbReference type="RefSeq" id="XP_031557263.1"/>
    </source>
</evidence>
<dbReference type="SUPFAM" id="SSF52374">
    <property type="entry name" value="Nucleotidylyl transferase"/>
    <property type="match status" value="1"/>
</dbReference>
<sequence length="460" mass="51426">MSKSTGNFLTLRQALDKFSADGMRLTLADAGDTIEDANFVEKMADAGILRLYTFHEWIKEILEAKDSLRTGDASSFNDRVFDSEINRAIRMTEANYENMMYREALKTGFYELQAARDKYREVCTKGMHRDLVFRFIEVQTLLLSPICPHLCDHIWRKIDKSGSIVDASWPVIGKEDEVLLQASAYLENITHDMRLRIKNLIAQQAKKHKGGSPPPKPNHGVIYVASSFPAWQHTTLTIMKNLYNANNGSFPDNREIMTALKDKPEVKKYMKKLMSFVQFVRGSVEKDGLSAMDTTLPFDEKQVLLDNQQYLEKSLGLSRVEIKSSSEADAKIQEDSAPGKPITVFTTQEGLTNGIANDVDKTPLAADTTPLVTPVCRYVNVQLVGTKPACGAKGQIATILLENPKGEFILTQHQLVDQVKSVFGLRDRKLALCSSSACDEVLSGEVLHLHGKTIYACIKI</sequence>